<organism evidence="2 3">
    <name type="scientific">Prorocentrum cordatum</name>
    <dbReference type="NCBI Taxonomy" id="2364126"/>
    <lineage>
        <taxon>Eukaryota</taxon>
        <taxon>Sar</taxon>
        <taxon>Alveolata</taxon>
        <taxon>Dinophyceae</taxon>
        <taxon>Prorocentrales</taxon>
        <taxon>Prorocentraceae</taxon>
        <taxon>Prorocentrum</taxon>
    </lineage>
</organism>
<dbReference type="Gene3D" id="3.60.10.10">
    <property type="entry name" value="Endonuclease/exonuclease/phosphatase"/>
    <property type="match status" value="1"/>
</dbReference>
<name>A0ABN9RMM9_9DINO</name>
<feature type="region of interest" description="Disordered" evidence="1">
    <location>
        <begin position="251"/>
        <end position="290"/>
    </location>
</feature>
<dbReference type="InterPro" id="IPR036691">
    <property type="entry name" value="Endo/exonu/phosph_ase_sf"/>
</dbReference>
<evidence type="ECO:0000313" key="3">
    <source>
        <dbReference type="Proteomes" id="UP001189429"/>
    </source>
</evidence>
<protein>
    <recommendedName>
        <fullName evidence="4">Endonuclease/exonuclease/phosphatase domain-containing protein</fullName>
    </recommendedName>
</protein>
<feature type="compositionally biased region" description="Basic and acidic residues" evidence="1">
    <location>
        <begin position="263"/>
        <end position="280"/>
    </location>
</feature>
<comment type="caution">
    <text evidence="2">The sequence shown here is derived from an EMBL/GenBank/DDBJ whole genome shotgun (WGS) entry which is preliminary data.</text>
</comment>
<dbReference type="PROSITE" id="PS51257">
    <property type="entry name" value="PROKAR_LIPOPROTEIN"/>
    <property type="match status" value="1"/>
</dbReference>
<evidence type="ECO:0000256" key="1">
    <source>
        <dbReference type="SAM" id="MobiDB-lite"/>
    </source>
</evidence>
<dbReference type="Proteomes" id="UP001189429">
    <property type="component" value="Unassembled WGS sequence"/>
</dbReference>
<dbReference type="SUPFAM" id="SSF56219">
    <property type="entry name" value="DNase I-like"/>
    <property type="match status" value="1"/>
</dbReference>
<evidence type="ECO:0000313" key="2">
    <source>
        <dbReference type="EMBL" id="CAK0820015.1"/>
    </source>
</evidence>
<reference evidence="2" key="1">
    <citation type="submission" date="2023-10" db="EMBL/GenBank/DDBJ databases">
        <authorList>
            <person name="Chen Y."/>
            <person name="Shah S."/>
            <person name="Dougan E. K."/>
            <person name="Thang M."/>
            <person name="Chan C."/>
        </authorList>
    </citation>
    <scope>NUCLEOTIDE SEQUENCE [LARGE SCALE GENOMIC DNA]</scope>
</reference>
<sequence>MQVLRRWRPGQLVFAALGAACMALASLQRLILPRKRRQFDHLRDGGSRTGPAASPISVGCYNVLCSTYAATWNEREGVGPDGASNWASWWPVMRDSKCKAQWDVICLQEVEHTDAADTAKDLGSGYSTKYFKHARRPPDGLLNAVRDEAFNNITFMETQFNGVAFGRVDMVHKATCRSVRVVTCHARGGDAEQLAALNSFADGADEDSKREVDLTVIAGGFNEVFAPREDGHVAVPFSETRAGRYRTMLREADLPRLSRPPHKQQEDQKSGKGKVERHAPTEATGNWPSDHGAEALRVRLRPVVAGSRAAARLCAGRSLACEGMQGGAQCVGRQAAKAGVVDSDYH</sequence>
<proteinExistence type="predicted"/>
<accession>A0ABN9RMM9</accession>
<gene>
    <name evidence="2" type="ORF">PCOR1329_LOCUS21845</name>
</gene>
<evidence type="ECO:0008006" key="4">
    <source>
        <dbReference type="Google" id="ProtNLM"/>
    </source>
</evidence>
<keyword evidence="3" id="KW-1185">Reference proteome</keyword>
<dbReference type="EMBL" id="CAUYUJ010007225">
    <property type="protein sequence ID" value="CAK0820015.1"/>
    <property type="molecule type" value="Genomic_DNA"/>
</dbReference>